<dbReference type="OrthoDB" id="16120at2759"/>
<dbReference type="Gene3D" id="1.20.120.1150">
    <property type="match status" value="1"/>
</dbReference>
<organism evidence="10 11">
    <name type="scientific">Wickerhamomyces anomalus (strain ATCC 58044 / CBS 1984 / NCYC 433 / NRRL Y-366-8)</name>
    <name type="common">Yeast</name>
    <name type="synonym">Hansenula anomala</name>
    <dbReference type="NCBI Taxonomy" id="683960"/>
    <lineage>
        <taxon>Eukaryota</taxon>
        <taxon>Fungi</taxon>
        <taxon>Dikarya</taxon>
        <taxon>Ascomycota</taxon>
        <taxon>Saccharomycotina</taxon>
        <taxon>Saccharomycetes</taxon>
        <taxon>Phaffomycetales</taxon>
        <taxon>Wickerhamomycetaceae</taxon>
        <taxon>Wickerhamomyces</taxon>
    </lineage>
</organism>
<dbReference type="GO" id="GO:0007052">
    <property type="term" value="P:mitotic spindle organization"/>
    <property type="evidence" value="ECO:0007669"/>
    <property type="project" value="EnsemblFungi"/>
</dbReference>
<reference evidence="10 11" key="1">
    <citation type="journal article" date="2016" name="Proc. Natl. Acad. Sci. U.S.A.">
        <title>Comparative genomics of biotechnologically important yeasts.</title>
        <authorList>
            <person name="Riley R."/>
            <person name="Haridas S."/>
            <person name="Wolfe K.H."/>
            <person name="Lopes M.R."/>
            <person name="Hittinger C.T."/>
            <person name="Goeker M."/>
            <person name="Salamov A.A."/>
            <person name="Wisecaver J.H."/>
            <person name="Long T.M."/>
            <person name="Calvey C.H."/>
            <person name="Aerts A.L."/>
            <person name="Barry K.W."/>
            <person name="Choi C."/>
            <person name="Clum A."/>
            <person name="Coughlan A.Y."/>
            <person name="Deshpande S."/>
            <person name="Douglass A.P."/>
            <person name="Hanson S.J."/>
            <person name="Klenk H.-P."/>
            <person name="LaButti K.M."/>
            <person name="Lapidus A."/>
            <person name="Lindquist E.A."/>
            <person name="Lipzen A.M."/>
            <person name="Meier-Kolthoff J.P."/>
            <person name="Ohm R.A."/>
            <person name="Otillar R.P."/>
            <person name="Pangilinan J.L."/>
            <person name="Peng Y."/>
            <person name="Rokas A."/>
            <person name="Rosa C.A."/>
            <person name="Scheuner C."/>
            <person name="Sibirny A.A."/>
            <person name="Slot J.C."/>
            <person name="Stielow J.B."/>
            <person name="Sun H."/>
            <person name="Kurtzman C.P."/>
            <person name="Blackwell M."/>
            <person name="Grigoriev I.V."/>
            <person name="Jeffries T.W."/>
        </authorList>
    </citation>
    <scope>NUCLEOTIDE SEQUENCE [LARGE SCALE GENOMIC DNA]</scope>
    <source>
        <strain evidence="11">ATCC 58044 / CBS 1984 / NCYC 433 / NRRL Y-366-8</strain>
    </source>
</reference>
<dbReference type="CDD" id="cd04087">
    <property type="entry name" value="PTPA"/>
    <property type="match status" value="1"/>
</dbReference>
<comment type="subcellular location">
    <subcellularLocation>
        <location evidence="3 9">Cytoplasm</location>
    </subcellularLocation>
    <subcellularLocation>
        <location evidence="2">Nucleus</location>
    </subcellularLocation>
</comment>
<dbReference type="PANTHER" id="PTHR10012:SF3">
    <property type="entry name" value="SERINE_THREONINE-PROTEIN PHOSPHATASE 2A ACTIVATOR 1"/>
    <property type="match status" value="1"/>
</dbReference>
<sequence>FDYSEPVKRIHDSQGLHLFQSSIALYELQKSLTTIVQLVENKEVPNGVLSKELLYTQQEIDQYSHDLHAPVPMFDQDSSTDSTFLQKVLKEKPYIKSLLDLFHEMSVLIDHVPPLEGPRRYGNLACREWHSKLEDQIDEMLERLLIGPYYKLPNPQGFLNELKWYIINAFGSKERLDYGTGHELNFLAFITGLWKTNVLNQDEIDGYDFLIIFGRYYDLVRKLITLYTLEPAGSHGVWGLDDHFHISYILGSSQFLNNSSSSASSAKHYPTVSPKMVNNKSVVYQYSTKNLYFNSIAFIYKVKKGAFFEHSPILYDISNVKSWEKILKGMLKMYSVEVVNKFPVVQHFYFGNVLFPWRSLKNNTPLPVHTSEENLSEKTNYSNDEWKDKISSSSHQYHQVPIVTAPW</sequence>
<feature type="non-terminal residue" evidence="10">
    <location>
        <position position="1"/>
    </location>
</feature>
<dbReference type="InterPro" id="IPR004327">
    <property type="entry name" value="Phstyr_phstse_ac"/>
</dbReference>
<evidence type="ECO:0000313" key="11">
    <source>
        <dbReference type="Proteomes" id="UP000094112"/>
    </source>
</evidence>
<dbReference type="GO" id="GO:0000159">
    <property type="term" value="C:protein phosphatase type 2A complex"/>
    <property type="evidence" value="ECO:0007669"/>
    <property type="project" value="EnsemblFungi"/>
</dbReference>
<evidence type="ECO:0000256" key="2">
    <source>
        <dbReference type="ARBA" id="ARBA00004123"/>
    </source>
</evidence>
<dbReference type="PIRSF" id="PIRSF016325">
    <property type="entry name" value="Phstyr_phstse_ac"/>
    <property type="match status" value="1"/>
</dbReference>
<dbReference type="AlphaFoldDB" id="A0A1E3PA75"/>
<evidence type="ECO:0000256" key="9">
    <source>
        <dbReference type="RuleBase" id="RU361210"/>
    </source>
</evidence>
<dbReference type="STRING" id="683960.A0A1E3PA75"/>
<feature type="non-terminal residue" evidence="10">
    <location>
        <position position="407"/>
    </location>
</feature>
<dbReference type="Proteomes" id="UP000094112">
    <property type="component" value="Unassembled WGS sequence"/>
</dbReference>
<evidence type="ECO:0000256" key="3">
    <source>
        <dbReference type="ARBA" id="ARBA00004496"/>
    </source>
</evidence>
<dbReference type="InterPro" id="IPR043170">
    <property type="entry name" value="PTPA_C_lid"/>
</dbReference>
<protein>
    <recommendedName>
        <fullName evidence="9">Serine/threonine-protein phosphatase 2A activator</fullName>
        <ecNumber evidence="9">5.2.1.8</ecNumber>
    </recommendedName>
    <alternativeName>
        <fullName evidence="9">Phosphotyrosyl phosphatase activator</fullName>
    </alternativeName>
</protein>
<keyword evidence="6 9" id="KW-0697">Rotamase</keyword>
<dbReference type="EC" id="5.2.1.8" evidence="9"/>
<evidence type="ECO:0000256" key="6">
    <source>
        <dbReference type="ARBA" id="ARBA00023110"/>
    </source>
</evidence>
<dbReference type="GO" id="GO:0003755">
    <property type="term" value="F:peptidyl-prolyl cis-trans isomerase activity"/>
    <property type="evidence" value="ECO:0007669"/>
    <property type="project" value="UniProtKB-KW"/>
</dbReference>
<evidence type="ECO:0000256" key="7">
    <source>
        <dbReference type="ARBA" id="ARBA00023235"/>
    </source>
</evidence>
<dbReference type="RefSeq" id="XP_019041523.1">
    <property type="nucleotide sequence ID" value="XM_019180753.1"/>
</dbReference>
<dbReference type="InterPro" id="IPR037218">
    <property type="entry name" value="PTPA_sf"/>
</dbReference>
<accession>A0A1E3PA75</accession>
<dbReference type="GO" id="GO:0006914">
    <property type="term" value="P:autophagy"/>
    <property type="evidence" value="ECO:0007669"/>
    <property type="project" value="EnsemblFungi"/>
</dbReference>
<dbReference type="GO" id="GO:0000082">
    <property type="term" value="P:G1/S transition of mitotic cell cycle"/>
    <property type="evidence" value="ECO:0007669"/>
    <property type="project" value="EnsemblFungi"/>
</dbReference>
<dbReference type="EMBL" id="KV454208">
    <property type="protein sequence ID" value="ODQ62316.1"/>
    <property type="molecule type" value="Genomic_DNA"/>
</dbReference>
<dbReference type="Pfam" id="PF03095">
    <property type="entry name" value="PTPA"/>
    <property type="match status" value="1"/>
</dbReference>
<dbReference type="GO" id="GO:0006281">
    <property type="term" value="P:DNA repair"/>
    <property type="evidence" value="ECO:0007669"/>
    <property type="project" value="EnsemblFungi"/>
</dbReference>
<dbReference type="GO" id="GO:0008160">
    <property type="term" value="F:protein tyrosine phosphatase activator activity"/>
    <property type="evidence" value="ECO:0007669"/>
    <property type="project" value="TreeGrafter"/>
</dbReference>
<comment type="function">
    <text evidence="9">PPIases accelerate the folding of proteins. It catalyzes the cis-trans isomerization of proline imidic peptide bonds in oligopeptides.</text>
</comment>
<evidence type="ECO:0000256" key="4">
    <source>
        <dbReference type="ARBA" id="ARBA00011019"/>
    </source>
</evidence>
<evidence type="ECO:0000256" key="8">
    <source>
        <dbReference type="ARBA" id="ARBA00023242"/>
    </source>
</evidence>
<dbReference type="GO" id="GO:0005737">
    <property type="term" value="C:cytoplasm"/>
    <property type="evidence" value="ECO:0007669"/>
    <property type="project" value="UniProtKB-SubCell"/>
</dbReference>
<evidence type="ECO:0000256" key="1">
    <source>
        <dbReference type="ARBA" id="ARBA00000971"/>
    </source>
</evidence>
<dbReference type="GO" id="GO:0000785">
    <property type="term" value="C:chromatin"/>
    <property type="evidence" value="ECO:0007669"/>
    <property type="project" value="EnsemblFungi"/>
</dbReference>
<dbReference type="GO" id="GO:0006357">
    <property type="term" value="P:regulation of transcription by RNA polymerase II"/>
    <property type="evidence" value="ECO:0007669"/>
    <property type="project" value="EnsemblFungi"/>
</dbReference>
<dbReference type="PANTHER" id="PTHR10012">
    <property type="entry name" value="SERINE/THREONINE-PROTEIN PHOSPHATASE 2A REGULATORY SUBUNIT B"/>
    <property type="match status" value="1"/>
</dbReference>
<gene>
    <name evidence="10" type="ORF">WICANDRAFT_17612</name>
</gene>
<comment type="similarity">
    <text evidence="4 9">Belongs to the PTPA-type PPIase family.</text>
</comment>
<keyword evidence="11" id="KW-1185">Reference proteome</keyword>
<keyword evidence="8" id="KW-0539">Nucleus</keyword>
<comment type="catalytic activity">
    <reaction evidence="1 9">
        <text>[protein]-peptidylproline (omega=180) = [protein]-peptidylproline (omega=0)</text>
        <dbReference type="Rhea" id="RHEA:16237"/>
        <dbReference type="Rhea" id="RHEA-COMP:10747"/>
        <dbReference type="Rhea" id="RHEA-COMP:10748"/>
        <dbReference type="ChEBI" id="CHEBI:83833"/>
        <dbReference type="ChEBI" id="CHEBI:83834"/>
        <dbReference type="EC" id="5.2.1.8"/>
    </reaction>
</comment>
<name>A0A1E3PA75_WICAA</name>
<proteinExistence type="inferred from homology"/>
<keyword evidence="7 9" id="KW-0413">Isomerase</keyword>
<keyword evidence="5 9" id="KW-0963">Cytoplasm</keyword>
<dbReference type="GO" id="GO:0005634">
    <property type="term" value="C:nucleus"/>
    <property type="evidence" value="ECO:0007669"/>
    <property type="project" value="UniProtKB-SubCell"/>
</dbReference>
<evidence type="ECO:0000313" key="10">
    <source>
        <dbReference type="EMBL" id="ODQ62316.1"/>
    </source>
</evidence>
<dbReference type="GeneID" id="30197999"/>
<evidence type="ECO:0000256" key="5">
    <source>
        <dbReference type="ARBA" id="ARBA00022490"/>
    </source>
</evidence>
<dbReference type="SUPFAM" id="SSF140984">
    <property type="entry name" value="PTPA-like"/>
    <property type="match status" value="1"/>
</dbReference>